<dbReference type="EMBL" id="QYUO01000002">
    <property type="protein sequence ID" value="RJF96045.1"/>
    <property type="molecule type" value="Genomic_DNA"/>
</dbReference>
<evidence type="ECO:0000313" key="2">
    <source>
        <dbReference type="Proteomes" id="UP000265955"/>
    </source>
</evidence>
<comment type="caution">
    <text evidence="1">The sequence shown here is derived from an EMBL/GenBank/DDBJ whole genome shotgun (WGS) entry which is preliminary data.</text>
</comment>
<organism evidence="1 2">
    <name type="scientific">Noviherbaspirillum saxi</name>
    <dbReference type="NCBI Taxonomy" id="2320863"/>
    <lineage>
        <taxon>Bacteria</taxon>
        <taxon>Pseudomonadati</taxon>
        <taxon>Pseudomonadota</taxon>
        <taxon>Betaproteobacteria</taxon>
        <taxon>Burkholderiales</taxon>
        <taxon>Oxalobacteraceae</taxon>
        <taxon>Noviherbaspirillum</taxon>
    </lineage>
</organism>
<keyword evidence="2" id="KW-1185">Reference proteome</keyword>
<accession>A0A3A3FNJ4</accession>
<dbReference type="AlphaFoldDB" id="A0A3A3FNJ4"/>
<reference evidence="2" key="1">
    <citation type="submission" date="2018-09" db="EMBL/GenBank/DDBJ databases">
        <authorList>
            <person name="Zhu H."/>
        </authorList>
    </citation>
    <scope>NUCLEOTIDE SEQUENCE [LARGE SCALE GENOMIC DNA]</scope>
    <source>
        <strain evidence="2">K1R23-30</strain>
    </source>
</reference>
<protein>
    <submittedName>
        <fullName evidence="1">Uncharacterized protein</fullName>
    </submittedName>
</protein>
<dbReference type="OrthoDB" id="8759457at2"/>
<sequence>MASITIKDLPESIDLDHEAMVAITGGARSGRHQAFHQPAAQRGTRIVDYPTGVHRSFPSVKNQSSR</sequence>
<gene>
    <name evidence="1" type="ORF">D3871_22155</name>
</gene>
<evidence type="ECO:0000313" key="1">
    <source>
        <dbReference type="EMBL" id="RJF96045.1"/>
    </source>
</evidence>
<name>A0A3A3FNJ4_9BURK</name>
<dbReference type="RefSeq" id="WP_119771192.1">
    <property type="nucleotide sequence ID" value="NZ_QYUO01000002.1"/>
</dbReference>
<proteinExistence type="predicted"/>
<dbReference type="Proteomes" id="UP000265955">
    <property type="component" value="Unassembled WGS sequence"/>
</dbReference>